<feature type="region of interest" description="Disordered" evidence="1">
    <location>
        <begin position="489"/>
        <end position="512"/>
    </location>
</feature>
<dbReference type="GeneID" id="66063625"/>
<feature type="transmembrane region" description="Helical" evidence="2">
    <location>
        <begin position="445"/>
        <end position="471"/>
    </location>
</feature>
<sequence>MPNQGGSPSSPSHATAPQACSTSKPPTGNSKSAAFATGVSGPGGHAIRRCKTVDEAAPARQRQRSHTSRSEDASLDGMPQGLPRISSTFSDYKLDGARNILNPRANSVHELPTPESSSLASLSLAFALLPAVAGILFKNGHSVVTDIMLLALSGIFLHWSVTQPWVWYHAAQQVRIKQESETEIAVEEVAVGEDDGDGDDDNGNDQLAAGSARRNTRLDGVPEDTRGPWKQDDGRNAGGKQPTHFATPQQRAALRELYAHEILALISCFALPLLSAYLLHFIRVQLSRPSEGLVSNYNLTIFLLASELRAFSHSLKLVQSRTLHLQRVIHGNPFASPTQIGSQIEEMLERLERLEARSLAEEFVRDHGQDTSSVGGQDRATATREVRNAIQPDLDALNRAVRRYEKKATMLQYQTDCRFSALDLRMDDALALAAIAAKNSNSKSIFVRIVESLMAVLLFPLNALVQVWMLATRSLFSLTTLGKKPRISAKHGRANRVAKQSSKPRYSGVMKK</sequence>
<feature type="region of interest" description="Disordered" evidence="1">
    <location>
        <begin position="1"/>
        <end position="81"/>
    </location>
</feature>
<dbReference type="OrthoDB" id="5422510at2759"/>
<keyword evidence="2" id="KW-0812">Transmembrane</keyword>
<proteinExistence type="predicted"/>
<dbReference type="RefSeq" id="XP_042996279.1">
    <property type="nucleotide sequence ID" value="XM_043140345.1"/>
</dbReference>
<dbReference type="Proteomes" id="UP000027002">
    <property type="component" value="Chromosome 2"/>
</dbReference>
<feature type="compositionally biased region" description="Acidic residues" evidence="1">
    <location>
        <begin position="189"/>
        <end position="203"/>
    </location>
</feature>
<evidence type="ECO:0000256" key="1">
    <source>
        <dbReference type="SAM" id="MobiDB-lite"/>
    </source>
</evidence>
<dbReference type="AlphaFoldDB" id="A0A8E5MGH6"/>
<keyword evidence="4" id="KW-1185">Reference proteome</keyword>
<gene>
    <name evidence="3" type="ORF">UV8b_02847</name>
</gene>
<feature type="compositionally biased region" description="Basic and acidic residues" evidence="1">
    <location>
        <begin position="223"/>
        <end position="235"/>
    </location>
</feature>
<evidence type="ECO:0000256" key="2">
    <source>
        <dbReference type="SAM" id="Phobius"/>
    </source>
</evidence>
<dbReference type="PANTHER" id="PTHR42032:SF1">
    <property type="entry name" value="YALI0E30679P"/>
    <property type="match status" value="1"/>
</dbReference>
<evidence type="ECO:0000313" key="3">
    <source>
        <dbReference type="EMBL" id="QUC18606.1"/>
    </source>
</evidence>
<reference evidence="3" key="1">
    <citation type="submission" date="2020-03" db="EMBL/GenBank/DDBJ databases">
        <title>A mixture of massive structural variations and highly conserved coding sequences in Ustilaginoidea virens genome.</title>
        <authorList>
            <person name="Zhang K."/>
            <person name="Zhao Z."/>
            <person name="Zhang Z."/>
            <person name="Li Y."/>
            <person name="Hsiang T."/>
            <person name="Sun W."/>
        </authorList>
    </citation>
    <scope>NUCLEOTIDE SEQUENCE</scope>
    <source>
        <strain evidence="3">UV-8b</strain>
    </source>
</reference>
<evidence type="ECO:0000313" key="4">
    <source>
        <dbReference type="Proteomes" id="UP000027002"/>
    </source>
</evidence>
<name>A0A8E5MGH6_USTVR</name>
<dbReference type="KEGG" id="uvi:66063625"/>
<dbReference type="PANTHER" id="PTHR42032">
    <property type="entry name" value="YALI0E30679P"/>
    <property type="match status" value="1"/>
</dbReference>
<protein>
    <submittedName>
        <fullName evidence="3">Uncharacterized protein</fullName>
    </submittedName>
</protein>
<feature type="compositionally biased region" description="Polar residues" evidence="1">
    <location>
        <begin position="1"/>
        <end position="32"/>
    </location>
</feature>
<keyword evidence="2" id="KW-0472">Membrane</keyword>
<accession>A0A8E5MGH6</accession>
<dbReference type="EMBL" id="CP072754">
    <property type="protein sequence ID" value="QUC18606.1"/>
    <property type="molecule type" value="Genomic_DNA"/>
</dbReference>
<keyword evidence="2" id="KW-1133">Transmembrane helix</keyword>
<feature type="region of interest" description="Disordered" evidence="1">
    <location>
        <begin position="189"/>
        <end position="244"/>
    </location>
</feature>
<feature type="transmembrane region" description="Helical" evidence="2">
    <location>
        <begin position="262"/>
        <end position="282"/>
    </location>
</feature>
<organism evidence="3 4">
    <name type="scientific">Ustilaginoidea virens</name>
    <name type="common">Rice false smut fungus</name>
    <name type="synonym">Villosiclava virens</name>
    <dbReference type="NCBI Taxonomy" id="1159556"/>
    <lineage>
        <taxon>Eukaryota</taxon>
        <taxon>Fungi</taxon>
        <taxon>Dikarya</taxon>
        <taxon>Ascomycota</taxon>
        <taxon>Pezizomycotina</taxon>
        <taxon>Sordariomycetes</taxon>
        <taxon>Hypocreomycetidae</taxon>
        <taxon>Hypocreales</taxon>
        <taxon>Clavicipitaceae</taxon>
        <taxon>Ustilaginoidea</taxon>
    </lineage>
</organism>